<gene>
    <name evidence="12" type="ORF">EIO64_10370</name>
</gene>
<dbReference type="RefSeq" id="WP_021751123.1">
    <property type="nucleotide sequence ID" value="NZ_CAUWCU010000023.1"/>
</dbReference>
<evidence type="ECO:0000313" key="13">
    <source>
        <dbReference type="Proteomes" id="UP000298642"/>
    </source>
</evidence>
<keyword evidence="6" id="KW-0804">Transcription</keyword>
<keyword evidence="3" id="KW-0902">Two-component regulatory system</keyword>
<protein>
    <recommendedName>
        <fullName evidence="1">Stage 0 sporulation protein A homolog</fullName>
    </recommendedName>
</protein>
<evidence type="ECO:0000256" key="1">
    <source>
        <dbReference type="ARBA" id="ARBA00018672"/>
    </source>
</evidence>
<evidence type="ECO:0000256" key="5">
    <source>
        <dbReference type="ARBA" id="ARBA00023125"/>
    </source>
</evidence>
<keyword evidence="5 9" id="KW-0238">DNA-binding</keyword>
<keyword evidence="13" id="KW-1185">Reference proteome</keyword>
<dbReference type="GO" id="GO:0032993">
    <property type="term" value="C:protein-DNA complex"/>
    <property type="evidence" value="ECO:0007669"/>
    <property type="project" value="TreeGrafter"/>
</dbReference>
<dbReference type="InterPro" id="IPR011006">
    <property type="entry name" value="CheY-like_superfamily"/>
</dbReference>
<dbReference type="Gene3D" id="3.40.50.2300">
    <property type="match status" value="1"/>
</dbReference>
<dbReference type="Pfam" id="PF00072">
    <property type="entry name" value="Response_reg"/>
    <property type="match status" value="1"/>
</dbReference>
<dbReference type="EMBL" id="CP034413">
    <property type="protein sequence ID" value="QCI59572.1"/>
    <property type="molecule type" value="Genomic_DNA"/>
</dbReference>
<dbReference type="PROSITE" id="PS51755">
    <property type="entry name" value="OMPR_PHOB"/>
    <property type="match status" value="1"/>
</dbReference>
<dbReference type="GO" id="GO:0000976">
    <property type="term" value="F:transcription cis-regulatory region binding"/>
    <property type="evidence" value="ECO:0007669"/>
    <property type="project" value="TreeGrafter"/>
</dbReference>
<dbReference type="GO" id="GO:0006355">
    <property type="term" value="P:regulation of DNA-templated transcription"/>
    <property type="evidence" value="ECO:0007669"/>
    <property type="project" value="InterPro"/>
</dbReference>
<evidence type="ECO:0000256" key="8">
    <source>
        <dbReference type="PROSITE-ProRule" id="PRU00169"/>
    </source>
</evidence>
<dbReference type="InterPro" id="IPR039420">
    <property type="entry name" value="WalR-like"/>
</dbReference>
<feature type="domain" description="Response regulatory" evidence="10">
    <location>
        <begin position="2"/>
        <end position="116"/>
    </location>
</feature>
<dbReference type="GO" id="GO:0005829">
    <property type="term" value="C:cytosol"/>
    <property type="evidence" value="ECO:0007669"/>
    <property type="project" value="TreeGrafter"/>
</dbReference>
<evidence type="ECO:0000256" key="2">
    <source>
        <dbReference type="ARBA" id="ARBA00022553"/>
    </source>
</evidence>
<dbReference type="SMART" id="SM00448">
    <property type="entry name" value="REC"/>
    <property type="match status" value="1"/>
</dbReference>
<evidence type="ECO:0000256" key="7">
    <source>
        <dbReference type="ARBA" id="ARBA00024867"/>
    </source>
</evidence>
<dbReference type="PANTHER" id="PTHR48111:SF22">
    <property type="entry name" value="REGULATOR OF RPOS"/>
    <property type="match status" value="1"/>
</dbReference>
<evidence type="ECO:0000256" key="6">
    <source>
        <dbReference type="ARBA" id="ARBA00023163"/>
    </source>
</evidence>
<keyword evidence="4" id="KW-0805">Transcription regulation</keyword>
<dbReference type="FunFam" id="3.40.50.2300:FF:000002">
    <property type="entry name" value="DNA-binding response regulator PhoP"/>
    <property type="match status" value="1"/>
</dbReference>
<dbReference type="CDD" id="cd00383">
    <property type="entry name" value="trans_reg_C"/>
    <property type="match status" value="1"/>
</dbReference>
<evidence type="ECO:0000259" key="11">
    <source>
        <dbReference type="PROSITE" id="PS51755"/>
    </source>
</evidence>
<evidence type="ECO:0000313" key="12">
    <source>
        <dbReference type="EMBL" id="QCI59572.1"/>
    </source>
</evidence>
<evidence type="ECO:0000259" key="10">
    <source>
        <dbReference type="PROSITE" id="PS50110"/>
    </source>
</evidence>
<dbReference type="PROSITE" id="PS50110">
    <property type="entry name" value="RESPONSE_REGULATORY"/>
    <property type="match status" value="1"/>
</dbReference>
<dbReference type="Gene3D" id="1.10.10.10">
    <property type="entry name" value="Winged helix-like DNA-binding domain superfamily/Winged helix DNA-binding domain"/>
    <property type="match status" value="1"/>
</dbReference>
<dbReference type="Gene3D" id="6.10.250.690">
    <property type="match status" value="1"/>
</dbReference>
<organism evidence="12 13">
    <name type="scientific">Dysosmobacter welbionis</name>
    <dbReference type="NCBI Taxonomy" id="2093857"/>
    <lineage>
        <taxon>Bacteria</taxon>
        <taxon>Bacillati</taxon>
        <taxon>Bacillota</taxon>
        <taxon>Clostridia</taxon>
        <taxon>Eubacteriales</taxon>
        <taxon>Oscillospiraceae</taxon>
        <taxon>Dysosmobacter</taxon>
    </lineage>
</organism>
<dbReference type="InterPro" id="IPR001867">
    <property type="entry name" value="OmpR/PhoB-type_DNA-bd"/>
</dbReference>
<dbReference type="PANTHER" id="PTHR48111">
    <property type="entry name" value="REGULATOR OF RPOS"/>
    <property type="match status" value="1"/>
</dbReference>
<dbReference type="Proteomes" id="UP000298642">
    <property type="component" value="Chromosome"/>
</dbReference>
<dbReference type="GeneID" id="89520593"/>
<comment type="function">
    <text evidence="7">May play the central regulatory role in sporulation. It may be an element of the effector pathway responsible for the activation of sporulation genes in response to nutritional stress. Spo0A may act in concert with spo0H (a sigma factor) to control the expression of some genes that are critical to the sporulation process.</text>
</comment>
<name>A0A4D7B058_9FIRM</name>
<evidence type="ECO:0000256" key="9">
    <source>
        <dbReference type="PROSITE-ProRule" id="PRU01091"/>
    </source>
</evidence>
<dbReference type="KEGG" id="obj:EIO64_10370"/>
<feature type="DNA-binding region" description="OmpR/PhoB-type" evidence="9">
    <location>
        <begin position="125"/>
        <end position="223"/>
    </location>
</feature>
<dbReference type="SMART" id="SM00862">
    <property type="entry name" value="Trans_reg_C"/>
    <property type="match status" value="1"/>
</dbReference>
<evidence type="ECO:0000256" key="4">
    <source>
        <dbReference type="ARBA" id="ARBA00023015"/>
    </source>
</evidence>
<feature type="modified residue" description="4-aspartylphosphate" evidence="8">
    <location>
        <position position="51"/>
    </location>
</feature>
<feature type="domain" description="OmpR/PhoB-type" evidence="11">
    <location>
        <begin position="125"/>
        <end position="223"/>
    </location>
</feature>
<dbReference type="GO" id="GO:0000156">
    <property type="term" value="F:phosphorelay response regulator activity"/>
    <property type="evidence" value="ECO:0007669"/>
    <property type="project" value="TreeGrafter"/>
</dbReference>
<accession>A0A4D7B058</accession>
<evidence type="ECO:0000256" key="3">
    <source>
        <dbReference type="ARBA" id="ARBA00023012"/>
    </source>
</evidence>
<dbReference type="SUPFAM" id="SSF52172">
    <property type="entry name" value="CheY-like"/>
    <property type="match status" value="1"/>
</dbReference>
<dbReference type="AlphaFoldDB" id="A0A4D7B058"/>
<dbReference type="InterPro" id="IPR036388">
    <property type="entry name" value="WH-like_DNA-bd_sf"/>
</dbReference>
<proteinExistence type="predicted"/>
<reference evidence="13" key="1">
    <citation type="submission" date="2018-12" db="EMBL/GenBank/DDBJ databases">
        <title>Dusodibacter welbiota gen. nov., sp. nov., isolated from human faeces and emended description of the Oscillibacter genus.</title>
        <authorList>
            <person name="Le Roy T."/>
            <person name="Van der Smissen P."/>
            <person name="Delzenne N."/>
            <person name="Muccioli G."/>
            <person name="Collet J.F."/>
            <person name="Cani P.D."/>
        </authorList>
    </citation>
    <scope>NUCLEOTIDE SEQUENCE [LARGE SCALE GENOMIC DNA]</scope>
    <source>
        <strain evidence="13">J115</strain>
    </source>
</reference>
<sequence length="227" mass="25946">MRVLVVEDEVRLAATLQDLLELNGYTVDVCHDGEAGLDNALTSIYDVILLDVMLPKLDGFTVLRRLRAEGSTTPVLMLTARSELTDRVNGLDSGADYYLTKPFEPKELLACIRALTRRQPELRQTDALKYGDLRLEKTSFTLSCGERSVRLSRKEFDMMEMLMLNQKLVITKEKLLLKVWGYESDAEDNNVEVYISFLRKKLDHLHSQVKIRTIRMVGYCLEAPEEA</sequence>
<dbReference type="InterPro" id="IPR001789">
    <property type="entry name" value="Sig_transdc_resp-reg_receiver"/>
</dbReference>
<dbReference type="Pfam" id="PF00486">
    <property type="entry name" value="Trans_reg_C"/>
    <property type="match status" value="1"/>
</dbReference>
<keyword evidence="2 8" id="KW-0597">Phosphoprotein</keyword>